<protein>
    <recommendedName>
        <fullName evidence="1">methionyl-tRNA formyltransferase</fullName>
        <ecNumber evidence="1">2.1.2.9</ecNumber>
    </recommendedName>
</protein>
<organism evidence="3 4">
    <name type="scientific">Lodderomyces beijingensis</name>
    <dbReference type="NCBI Taxonomy" id="1775926"/>
    <lineage>
        <taxon>Eukaryota</taxon>
        <taxon>Fungi</taxon>
        <taxon>Dikarya</taxon>
        <taxon>Ascomycota</taxon>
        <taxon>Saccharomycotina</taxon>
        <taxon>Pichiomycetes</taxon>
        <taxon>Debaryomycetaceae</taxon>
        <taxon>Candida/Lodderomyces clade</taxon>
        <taxon>Lodderomyces</taxon>
    </lineage>
</organism>
<feature type="domain" description="Formyl transferase N-terminal" evidence="2">
    <location>
        <begin position="23"/>
        <end position="210"/>
    </location>
</feature>
<evidence type="ECO:0000313" key="3">
    <source>
        <dbReference type="EMBL" id="CAK9441287.1"/>
    </source>
</evidence>
<dbReference type="Proteomes" id="UP001497383">
    <property type="component" value="Chromosome 6"/>
</dbReference>
<dbReference type="Gene3D" id="3.40.50.12230">
    <property type="match status" value="1"/>
</dbReference>
<dbReference type="CDD" id="cd08646">
    <property type="entry name" value="FMT_core_Met-tRNA-FMT_N"/>
    <property type="match status" value="1"/>
</dbReference>
<dbReference type="PANTHER" id="PTHR11138">
    <property type="entry name" value="METHIONYL-TRNA FORMYLTRANSFERASE"/>
    <property type="match status" value="1"/>
</dbReference>
<proteinExistence type="predicted"/>
<dbReference type="PANTHER" id="PTHR11138:SF5">
    <property type="entry name" value="METHIONYL-TRNA FORMYLTRANSFERASE, MITOCHONDRIAL"/>
    <property type="match status" value="1"/>
</dbReference>
<evidence type="ECO:0000259" key="2">
    <source>
        <dbReference type="Pfam" id="PF00551"/>
    </source>
</evidence>
<reference evidence="3 4" key="1">
    <citation type="submission" date="2024-03" db="EMBL/GenBank/DDBJ databases">
        <authorList>
            <person name="Brejova B."/>
        </authorList>
    </citation>
    <scope>NUCLEOTIDE SEQUENCE [LARGE SCALE GENOMIC DNA]</scope>
    <source>
        <strain evidence="3 4">CBS 14171</strain>
    </source>
</reference>
<keyword evidence="4" id="KW-1185">Reference proteome</keyword>
<evidence type="ECO:0000313" key="4">
    <source>
        <dbReference type="Proteomes" id="UP001497383"/>
    </source>
</evidence>
<dbReference type="RefSeq" id="XP_066832094.1">
    <property type="nucleotide sequence ID" value="XM_066975457.1"/>
</dbReference>
<dbReference type="SUPFAM" id="SSF53328">
    <property type="entry name" value="Formyltransferase"/>
    <property type="match status" value="1"/>
</dbReference>
<dbReference type="InterPro" id="IPR041711">
    <property type="entry name" value="Met-tRNA-FMT_N"/>
</dbReference>
<dbReference type="InterPro" id="IPR036477">
    <property type="entry name" value="Formyl_transf_N_sf"/>
</dbReference>
<dbReference type="Pfam" id="PF00551">
    <property type="entry name" value="Formyl_trans_N"/>
    <property type="match status" value="1"/>
</dbReference>
<dbReference type="EMBL" id="OZ022410">
    <property type="protein sequence ID" value="CAK9441287.1"/>
    <property type="molecule type" value="Genomic_DNA"/>
</dbReference>
<dbReference type="GeneID" id="92210352"/>
<dbReference type="InterPro" id="IPR002376">
    <property type="entry name" value="Formyl_transf_N"/>
</dbReference>
<accession>A0ABP0ZS29</accession>
<dbReference type="EC" id="2.1.2.9" evidence="1"/>
<evidence type="ECO:0000256" key="1">
    <source>
        <dbReference type="ARBA" id="ARBA00012261"/>
    </source>
</evidence>
<gene>
    <name evidence="3" type="ORF">LODBEIA_P51560</name>
</gene>
<name>A0ABP0ZS29_9ASCO</name>
<sequence>MMVPPVWRVGVRRWIHSRHDPLRIAFFGSDHFSVESLSKLKRFKDENPHVVDKLTVITRSIKPKGRYLKNLQELPVGQWACANEVSIERADSSEDIMRLTSVSLDMFNLAIAVSYGKLIPSQFISQCKYGGLNVHPSLLPRYSGSSPIQYALLNDDKETGVTVQTLHPTKFDHGSIVAQSSAVEITDSDNYESLAIKLGRKGADLLVDVVSKGAFLNTRPLVNAYQRTLAPKISKSKSQALWQELSARQVKRVYDALGAVFTFLNVTVYRKGERVNEKQRILLRDVTELIETSVQGNLDDLSQSGDFKLLGDGLCIKAKDGYVIARRVQPQTKPDGSAEAFMKWYKKVASESSPRHFVD</sequence>